<accession>A0A6L9E728</accession>
<dbReference type="AlphaFoldDB" id="A0A6L9E728"/>
<dbReference type="InterPro" id="IPR013096">
    <property type="entry name" value="Cupin_2"/>
</dbReference>
<organism evidence="2 3">
    <name type="scientific">Poritiphilus flavus</name>
    <dbReference type="NCBI Taxonomy" id="2697053"/>
    <lineage>
        <taxon>Bacteria</taxon>
        <taxon>Pseudomonadati</taxon>
        <taxon>Bacteroidota</taxon>
        <taxon>Flavobacteriia</taxon>
        <taxon>Flavobacteriales</taxon>
        <taxon>Flavobacteriaceae</taxon>
        <taxon>Poritiphilus</taxon>
    </lineage>
</organism>
<keyword evidence="3" id="KW-1185">Reference proteome</keyword>
<dbReference type="SUPFAM" id="SSF51182">
    <property type="entry name" value="RmlC-like cupins"/>
    <property type="match status" value="1"/>
</dbReference>
<evidence type="ECO:0000313" key="3">
    <source>
        <dbReference type="Proteomes" id="UP000475249"/>
    </source>
</evidence>
<reference evidence="2 3" key="1">
    <citation type="submission" date="2020-01" db="EMBL/GenBank/DDBJ databases">
        <title>Bacteria diversity of Porities sp.</title>
        <authorList>
            <person name="Wang G."/>
        </authorList>
    </citation>
    <scope>NUCLEOTIDE SEQUENCE [LARGE SCALE GENOMIC DNA]</scope>
    <source>
        <strain evidence="2 3">R33</strain>
    </source>
</reference>
<dbReference type="RefSeq" id="WP_161433298.1">
    <property type="nucleotide sequence ID" value="NZ_WXYO01000001.1"/>
</dbReference>
<evidence type="ECO:0000259" key="1">
    <source>
        <dbReference type="Pfam" id="PF07883"/>
    </source>
</evidence>
<dbReference type="Gene3D" id="2.60.120.10">
    <property type="entry name" value="Jelly Rolls"/>
    <property type="match status" value="1"/>
</dbReference>
<proteinExistence type="predicted"/>
<dbReference type="InterPro" id="IPR011051">
    <property type="entry name" value="RmlC_Cupin_sf"/>
</dbReference>
<protein>
    <recommendedName>
        <fullName evidence="1">Cupin type-2 domain-containing protein</fullName>
    </recommendedName>
</protein>
<feature type="domain" description="Cupin type-2" evidence="1">
    <location>
        <begin position="31"/>
        <end position="92"/>
    </location>
</feature>
<sequence length="97" mass="11341">MFEINNSINNLGYRQLLLQKLVKTNNLEILLISLEKGTVFPDHSSPKDAELVVLEGLIDFHIRKRVYQLKKHQHFSFPKEEVHSVTALEDTKFLIIR</sequence>
<comment type="caution">
    <text evidence="2">The sequence shown here is derived from an EMBL/GenBank/DDBJ whole genome shotgun (WGS) entry which is preliminary data.</text>
</comment>
<dbReference type="InterPro" id="IPR014710">
    <property type="entry name" value="RmlC-like_jellyroll"/>
</dbReference>
<evidence type="ECO:0000313" key="2">
    <source>
        <dbReference type="EMBL" id="NAS10490.1"/>
    </source>
</evidence>
<dbReference type="Pfam" id="PF07883">
    <property type="entry name" value="Cupin_2"/>
    <property type="match status" value="1"/>
</dbReference>
<dbReference type="Proteomes" id="UP000475249">
    <property type="component" value="Unassembled WGS sequence"/>
</dbReference>
<gene>
    <name evidence="2" type="ORF">GTQ38_00650</name>
</gene>
<dbReference type="EMBL" id="WXYO01000001">
    <property type="protein sequence ID" value="NAS10490.1"/>
    <property type="molecule type" value="Genomic_DNA"/>
</dbReference>
<name>A0A6L9E728_9FLAO</name>